<dbReference type="PANTHER" id="PTHR43162">
    <property type="match status" value="1"/>
</dbReference>
<reference evidence="2 3" key="1">
    <citation type="submission" date="2023-02" db="EMBL/GenBank/DDBJ databases">
        <title>Dictyobacter halimunensis sp. nov., a new member of the class Ktedonobacteria from forest soil in a geothermal area.</title>
        <authorList>
            <person name="Rachmania M.K."/>
            <person name="Ningsih F."/>
            <person name="Sakai Y."/>
            <person name="Yabe S."/>
            <person name="Yokota A."/>
            <person name="Sjamsuridzal W."/>
        </authorList>
    </citation>
    <scope>NUCLEOTIDE SEQUENCE [LARGE SCALE GENOMIC DNA]</scope>
    <source>
        <strain evidence="2 3">S3.2.2.5</strain>
    </source>
</reference>
<dbReference type="EMBL" id="BSRI01000001">
    <property type="protein sequence ID" value="GLV53425.1"/>
    <property type="molecule type" value="Genomic_DNA"/>
</dbReference>
<dbReference type="InterPro" id="IPR051604">
    <property type="entry name" value="Ergot_Alk_Oxidoreductase"/>
</dbReference>
<dbReference type="RefSeq" id="WP_338247030.1">
    <property type="nucleotide sequence ID" value="NZ_BSRI01000001.1"/>
</dbReference>
<sequence length="293" mass="32743">MGLEETVEDKRGLVLVIGATGNVGRNVVSRLSELNVPVRALVHNPDNADLPHGVEIVCGDLSEPETLERDLDGVKTVFLVWPALPVGLAPAVIEVLKRRVSRIVYLSSMGVREERVQQVDPINEFHASIERLIEHSGIGWTFLRASGFASNTLNWSQQIRSDSVVRWPYGEATRSLIHERDIAEVAVRALIDDKHSGAKYVLTGPQALTQIEQVQTIGQVIGRQLRYEEVSPEVMRQQFLIHMPSQMVDGMLNAWAEFVRTPEPVTHTVEEIIGRPAHTYREWVSDHAGAFRA</sequence>
<dbReference type="Gene3D" id="3.90.25.10">
    <property type="entry name" value="UDP-galactose 4-epimerase, domain 1"/>
    <property type="match status" value="1"/>
</dbReference>
<dbReference type="PANTHER" id="PTHR43162:SF1">
    <property type="entry name" value="PRESTALK A DIFFERENTIATION PROTEIN A"/>
    <property type="match status" value="1"/>
</dbReference>
<accession>A0ABQ6FIK7</accession>
<dbReference type="Gene3D" id="3.40.50.720">
    <property type="entry name" value="NAD(P)-binding Rossmann-like Domain"/>
    <property type="match status" value="1"/>
</dbReference>
<comment type="caution">
    <text evidence="2">The sequence shown here is derived from an EMBL/GenBank/DDBJ whole genome shotgun (WGS) entry which is preliminary data.</text>
</comment>
<organism evidence="2 3">
    <name type="scientific">Dictyobacter halimunensis</name>
    <dbReference type="NCBI Taxonomy" id="3026934"/>
    <lineage>
        <taxon>Bacteria</taxon>
        <taxon>Bacillati</taxon>
        <taxon>Chloroflexota</taxon>
        <taxon>Ktedonobacteria</taxon>
        <taxon>Ktedonobacterales</taxon>
        <taxon>Dictyobacteraceae</taxon>
        <taxon>Dictyobacter</taxon>
    </lineage>
</organism>
<name>A0ABQ6FIK7_9CHLR</name>
<gene>
    <name evidence="2" type="ORF">KDH_02790</name>
</gene>
<dbReference type="Pfam" id="PF05368">
    <property type="entry name" value="NmrA"/>
    <property type="match status" value="1"/>
</dbReference>
<dbReference type="Proteomes" id="UP001344906">
    <property type="component" value="Unassembled WGS sequence"/>
</dbReference>
<evidence type="ECO:0000313" key="3">
    <source>
        <dbReference type="Proteomes" id="UP001344906"/>
    </source>
</evidence>
<evidence type="ECO:0000313" key="2">
    <source>
        <dbReference type="EMBL" id="GLV53425.1"/>
    </source>
</evidence>
<dbReference type="SUPFAM" id="SSF51735">
    <property type="entry name" value="NAD(P)-binding Rossmann-fold domains"/>
    <property type="match status" value="1"/>
</dbReference>
<evidence type="ECO:0000259" key="1">
    <source>
        <dbReference type="Pfam" id="PF05368"/>
    </source>
</evidence>
<dbReference type="InterPro" id="IPR036291">
    <property type="entry name" value="NAD(P)-bd_dom_sf"/>
</dbReference>
<feature type="domain" description="NmrA-like" evidence="1">
    <location>
        <begin position="12"/>
        <end position="253"/>
    </location>
</feature>
<proteinExistence type="predicted"/>
<protein>
    <submittedName>
        <fullName evidence="2">Nucleotide-diphosphate-sugar epimerase</fullName>
    </submittedName>
</protein>
<dbReference type="InterPro" id="IPR008030">
    <property type="entry name" value="NmrA-like"/>
</dbReference>
<keyword evidence="3" id="KW-1185">Reference proteome</keyword>